<sequence>MAEILDEFDSESPAPKRFCSRMNKEQFEKQASKNTELALKELVAYLEYNPAAFYNICRKRQQEELENNSIYAFLKSKFWSWLSSESYGEEINLADAKKKLTEFKENAIKAFNYSEDAKGLIRRSSRLKNKKKQVTANDENNSDKHFTNILDSDHLLTPLIQDPNKINNINKNGNICRNTISPTKQLLSQPPPPPQAPPLPSFQKITNCAHQCKNQLHKTAMFNNFNENTKDFKSKNVYSSVLQSIVNGREKLKPISNRSFQSTPRQLRKDIKKKDRGEVSLFNEILIDKFKQARGSPLIESTLSETGFTP</sequence>
<organism evidence="1 2">
    <name type="scientific">Hydra vulgaris</name>
    <name type="common">Hydra</name>
    <name type="synonym">Hydra attenuata</name>
    <dbReference type="NCBI Taxonomy" id="6087"/>
    <lineage>
        <taxon>Eukaryota</taxon>
        <taxon>Metazoa</taxon>
        <taxon>Cnidaria</taxon>
        <taxon>Hydrozoa</taxon>
        <taxon>Hydroidolina</taxon>
        <taxon>Anthoathecata</taxon>
        <taxon>Aplanulata</taxon>
        <taxon>Hydridae</taxon>
        <taxon>Hydra</taxon>
    </lineage>
</organism>
<name>A0ABM4CQ23_HYDVU</name>
<gene>
    <name evidence="2" type="primary">LOC101237445</name>
</gene>
<dbReference type="GeneID" id="101237445"/>
<accession>A0ABM4CQ23</accession>
<dbReference type="PANTHER" id="PTHR36867">
    <property type="entry name" value="MCG131172, ISOFORM CRA_A"/>
    <property type="match status" value="1"/>
</dbReference>
<proteinExistence type="predicted"/>
<reference evidence="2" key="1">
    <citation type="submission" date="2025-08" db="UniProtKB">
        <authorList>
            <consortium name="RefSeq"/>
        </authorList>
    </citation>
    <scope>IDENTIFICATION</scope>
</reference>
<dbReference type="Proteomes" id="UP001652625">
    <property type="component" value="Chromosome 10"/>
</dbReference>
<protein>
    <submittedName>
        <fullName evidence="2">Uncharacterized protein LOC101237445 isoform X2</fullName>
    </submittedName>
</protein>
<keyword evidence="1" id="KW-1185">Reference proteome</keyword>
<evidence type="ECO:0000313" key="2">
    <source>
        <dbReference type="RefSeq" id="XP_065663950.1"/>
    </source>
</evidence>
<dbReference type="PANTHER" id="PTHR36867:SF1">
    <property type="entry name" value="RIKEN CDNA 2610318N02 GENE"/>
    <property type="match status" value="1"/>
</dbReference>
<evidence type="ECO:0000313" key="1">
    <source>
        <dbReference type="Proteomes" id="UP001652625"/>
    </source>
</evidence>
<dbReference type="RefSeq" id="XP_065663950.1">
    <property type="nucleotide sequence ID" value="XM_065807878.1"/>
</dbReference>